<keyword evidence="3 6" id="KW-0863">Zinc-finger</keyword>
<dbReference type="InterPro" id="IPR013083">
    <property type="entry name" value="Znf_RING/FYVE/PHD"/>
</dbReference>
<evidence type="ECO:0000313" key="9">
    <source>
        <dbReference type="EMBL" id="ACN27127.1"/>
    </source>
</evidence>
<dbReference type="PANTHER" id="PTHR47025:SF11">
    <property type="entry name" value="OS06G0101000 PROTEIN"/>
    <property type="match status" value="1"/>
</dbReference>
<evidence type="ECO:0000256" key="5">
    <source>
        <dbReference type="ARBA" id="ARBA00023242"/>
    </source>
</evidence>
<reference evidence="9" key="1">
    <citation type="journal article" date="2009" name="PLoS Genet.">
        <title>Sequencing, mapping, and analysis of 27,455 maize full-length cDNAs.</title>
        <authorList>
            <person name="Soderlund C."/>
            <person name="Descour A."/>
            <person name="Kudrna D."/>
            <person name="Bomhoff M."/>
            <person name="Boyd L."/>
            <person name="Currie J."/>
            <person name="Angelova A."/>
            <person name="Collura K."/>
            <person name="Wissotski M."/>
            <person name="Ashley E."/>
            <person name="Morrow D."/>
            <person name="Fernandes J."/>
            <person name="Walbot V."/>
            <person name="Yu Y."/>
        </authorList>
    </citation>
    <scope>NUCLEOTIDE SEQUENCE</scope>
    <source>
        <strain evidence="9">B73</strain>
    </source>
</reference>
<dbReference type="AlphaFoldDB" id="C0P2B1"/>
<dbReference type="PROSITE" id="PS50016">
    <property type="entry name" value="ZF_PHD_2"/>
    <property type="match status" value="1"/>
</dbReference>
<dbReference type="Gene3D" id="3.40.630.30">
    <property type="match status" value="1"/>
</dbReference>
<keyword evidence="5" id="KW-0539">Nucleus</keyword>
<dbReference type="HOGENOM" id="CLU_010489_0_0_1"/>
<keyword evidence="2" id="KW-0479">Metal-binding</keyword>
<dbReference type="OrthoDB" id="1903104at2759"/>
<evidence type="ECO:0000256" key="6">
    <source>
        <dbReference type="PROSITE-ProRule" id="PRU00146"/>
    </source>
</evidence>
<dbReference type="EMBL" id="BT062430">
    <property type="protein sequence ID" value="ACN27127.1"/>
    <property type="molecule type" value="mRNA"/>
</dbReference>
<sequence>MEVIAKPNLPAEEDIAADDSAMEVTAKSNVAAADGVSKPNVSAEDTASKSNVAATVAVAPTLLETAIAAGNDQCDTSNSNGENLQQQAVENVLVSTTMLAEDTVTPAAAAGLKPARRFTRSLLKNNKPDKEESASCESQATPDGSKDASVGFTLLLEKPQRRFTRSLLKTKVESSLVGSDDVLDSASDSPPSVKKMEMKMSKKVACLTKHPGNIRELLNTGMLEGMPVMYIIPHSKKAVLKGVITGCNIRCFCLSCNGAKAISAYYFEQHAGSTKKHPADYIYLGNGNSLRDVLRASDRSPLEALEETIRSSIDPVVKRSRINCLNCNELVLPSSHENVLCQVCLESKQPQDPLTASYTCNGSSSLSRSSKEALLRNISSGKKGGSAGKVTNKDNRLHKLVFNVLLDGTEVAYYVDGQRKVDGYIKDHRIYCNHCNRVVSPSAFEAHAGEGSRRKPYDNIFTSNGVSLHELAMKISKDMELSERETDDLCRECGQGGDIFPCKICPRSFHPACVGLSKVPAEWYCDSCRNLVQKEKALAKNKNAKAAGRQAGVDSIEQIMKRAIRIVPISDDLGGCALCKQKDFNNAVFDERTVILCDQCEKEYHVGCLQSQWQVELKELPEEEWFCCSSCSETRSSLDKIISDGAQLLADPDLEIIKKKHETRGLCMDTSKDLKWQLLSGKRATEDGSILLSAAVPIFHQSFDPIREALTGRDLIPEMVNGRGPKEGMPGQDYSGMYCALLTVGSTVVSAALLRVMGGDVAELPLVATSQDVQGLGYFQALFSCIERVLVSLKIKHFVLPAAHEAEGIWMNKFGFSRISPEELEAYLNGAHLTIFHGTSYMYKAVPVS</sequence>
<dbReference type="InterPro" id="IPR032308">
    <property type="entry name" value="TDBD"/>
</dbReference>
<dbReference type="InterPro" id="IPR056511">
    <property type="entry name" value="IDM1_C"/>
</dbReference>
<comment type="subcellular location">
    <subcellularLocation>
        <location evidence="1">Nucleus</location>
    </subcellularLocation>
</comment>
<dbReference type="PROSITE" id="PS01359">
    <property type="entry name" value="ZF_PHD_1"/>
    <property type="match status" value="2"/>
</dbReference>
<dbReference type="RefSeq" id="NP_001168115.1">
    <property type="nucleotide sequence ID" value="NM_001174644.1"/>
</dbReference>
<dbReference type="PANTHER" id="PTHR47025">
    <property type="entry name" value="AUTOIMMUNE REGULATOR"/>
    <property type="match status" value="1"/>
</dbReference>
<dbReference type="InterPro" id="IPR001965">
    <property type="entry name" value="Znf_PHD"/>
</dbReference>
<keyword evidence="4" id="KW-0862">Zinc</keyword>
<dbReference type="InterPro" id="IPR016181">
    <property type="entry name" value="Acyl_CoA_acyltransferase"/>
</dbReference>
<dbReference type="SUPFAM" id="SSF55729">
    <property type="entry name" value="Acyl-CoA N-acyltransferases (Nat)"/>
    <property type="match status" value="1"/>
</dbReference>
<evidence type="ECO:0000256" key="7">
    <source>
        <dbReference type="SAM" id="MobiDB-lite"/>
    </source>
</evidence>
<dbReference type="Gene3D" id="3.30.40.10">
    <property type="entry name" value="Zinc/RING finger domain, C3HC4 (zinc finger)"/>
    <property type="match status" value="2"/>
</dbReference>
<dbReference type="InterPro" id="IPR019787">
    <property type="entry name" value="Znf_PHD-finger"/>
</dbReference>
<evidence type="ECO:0000256" key="4">
    <source>
        <dbReference type="ARBA" id="ARBA00022833"/>
    </source>
</evidence>
<dbReference type="InterPro" id="IPR019786">
    <property type="entry name" value="Zinc_finger_PHD-type_CS"/>
</dbReference>
<dbReference type="KEGG" id="zma:100381857"/>
<evidence type="ECO:0000256" key="3">
    <source>
        <dbReference type="ARBA" id="ARBA00022771"/>
    </source>
</evidence>
<evidence type="ECO:0000259" key="8">
    <source>
        <dbReference type="PROSITE" id="PS50016"/>
    </source>
</evidence>
<evidence type="ECO:0000256" key="2">
    <source>
        <dbReference type="ARBA" id="ARBA00022723"/>
    </source>
</evidence>
<dbReference type="ExpressionAtlas" id="C0P2B1">
    <property type="expression patterns" value="baseline and differential"/>
</dbReference>
<name>C0P2B1_MAIZE</name>
<dbReference type="Pfam" id="PF23209">
    <property type="entry name" value="IDM1_C"/>
    <property type="match status" value="1"/>
</dbReference>
<organism evidence="9">
    <name type="scientific">Zea mays</name>
    <name type="common">Maize</name>
    <dbReference type="NCBI Taxonomy" id="4577"/>
    <lineage>
        <taxon>Eukaryota</taxon>
        <taxon>Viridiplantae</taxon>
        <taxon>Streptophyta</taxon>
        <taxon>Embryophyta</taxon>
        <taxon>Tracheophyta</taxon>
        <taxon>Spermatophyta</taxon>
        <taxon>Magnoliopsida</taxon>
        <taxon>Liliopsida</taxon>
        <taxon>Poales</taxon>
        <taxon>Poaceae</taxon>
        <taxon>PACMAD clade</taxon>
        <taxon>Panicoideae</taxon>
        <taxon>Andropogonodae</taxon>
        <taxon>Andropogoneae</taxon>
        <taxon>Tripsacinae</taxon>
        <taxon>Zea</taxon>
    </lineage>
</organism>
<protein>
    <recommendedName>
        <fullName evidence="8">PHD-type domain-containing protein</fullName>
    </recommendedName>
</protein>
<dbReference type="SMART" id="SM00249">
    <property type="entry name" value="PHD"/>
    <property type="match status" value="2"/>
</dbReference>
<dbReference type="SUPFAM" id="SSF57903">
    <property type="entry name" value="FYVE/PHD zinc finger"/>
    <property type="match status" value="2"/>
</dbReference>
<evidence type="ECO:0000256" key="1">
    <source>
        <dbReference type="ARBA" id="ARBA00004123"/>
    </source>
</evidence>
<dbReference type="GO" id="GO:0008270">
    <property type="term" value="F:zinc ion binding"/>
    <property type="evidence" value="ECO:0007669"/>
    <property type="project" value="UniProtKB-KW"/>
</dbReference>
<proteinExistence type="evidence at transcript level"/>
<feature type="domain" description="PHD-type" evidence="8">
    <location>
        <begin position="573"/>
        <end position="634"/>
    </location>
</feature>
<accession>C0P2B1</accession>
<dbReference type="GeneID" id="100381857"/>
<dbReference type="InterPro" id="IPR011011">
    <property type="entry name" value="Znf_FYVE_PHD"/>
</dbReference>
<dbReference type="Pfam" id="PF16135">
    <property type="entry name" value="TDBD"/>
    <property type="match status" value="2"/>
</dbReference>
<dbReference type="GO" id="GO:0005634">
    <property type="term" value="C:nucleus"/>
    <property type="evidence" value="ECO:0007669"/>
    <property type="project" value="UniProtKB-SubCell"/>
</dbReference>
<feature type="region of interest" description="Disordered" evidence="7">
    <location>
        <begin position="123"/>
        <end position="148"/>
    </location>
</feature>